<reference evidence="2" key="1">
    <citation type="submission" date="2015-06" db="EMBL/GenBank/DDBJ databases">
        <title>Expansion of signal transduction pathways in fungi by whole-genome duplication.</title>
        <authorList>
            <consortium name="DOE Joint Genome Institute"/>
            <person name="Corrochano L.M."/>
            <person name="Kuo A."/>
            <person name="Marcet-Houben M."/>
            <person name="Polaino S."/>
            <person name="Salamov A."/>
            <person name="Villalobos J.M."/>
            <person name="Alvarez M.I."/>
            <person name="Avalos J."/>
            <person name="Benito E.P."/>
            <person name="Benoit I."/>
            <person name="Burger G."/>
            <person name="Camino L.P."/>
            <person name="Canovas D."/>
            <person name="Cerda-Olmedo E."/>
            <person name="Cheng J.-F."/>
            <person name="Dominguez A."/>
            <person name="Elias M."/>
            <person name="Eslava A.P."/>
            <person name="Glaser F."/>
            <person name="Grimwood J."/>
            <person name="Gutierrez G."/>
            <person name="Heitman J."/>
            <person name="Henrissat B."/>
            <person name="Iturriaga E.A."/>
            <person name="Lang B.F."/>
            <person name="Lavin J.L."/>
            <person name="Lee S."/>
            <person name="Li W."/>
            <person name="Lindquist E."/>
            <person name="Lopez-Garcia S."/>
            <person name="Luque E.M."/>
            <person name="Marcos A.T."/>
            <person name="Martin J."/>
            <person name="McCluskey K."/>
            <person name="Medina H.R."/>
            <person name="Miralles-Duran A."/>
            <person name="Miyazaki A."/>
            <person name="Munoz-Torres E."/>
            <person name="Oguiza J.A."/>
            <person name="Ohm R."/>
            <person name="Olmedo M."/>
            <person name="Orejas M."/>
            <person name="Ortiz-Castellanos L."/>
            <person name="Pisabarro A.G."/>
            <person name="Rodriguez-Romero J."/>
            <person name="Ruiz-Herrera J."/>
            <person name="Ruiz-Vazquez R."/>
            <person name="Sanz C."/>
            <person name="Schackwitz W."/>
            <person name="Schmutz J."/>
            <person name="Shahriari M."/>
            <person name="Shelest E."/>
            <person name="Silva-Franco F."/>
            <person name="Soanes D."/>
            <person name="Syed K."/>
            <person name="Tagua V.G."/>
            <person name="Talbot N.J."/>
            <person name="Thon M."/>
            <person name="De vries R.P."/>
            <person name="Wiebenga A."/>
            <person name="Yadav J.S."/>
            <person name="Braun E.L."/>
            <person name="Baker S."/>
            <person name="Garre V."/>
            <person name="Horwitz B."/>
            <person name="Torres-Martinez S."/>
            <person name="Idnurm A."/>
            <person name="Herrera-Estrella A."/>
            <person name="Gabaldon T."/>
            <person name="Grigoriev I.V."/>
        </authorList>
    </citation>
    <scope>NUCLEOTIDE SEQUENCE [LARGE SCALE GENOMIC DNA]</scope>
    <source>
        <strain evidence="2">NRRL 1555(-)</strain>
    </source>
</reference>
<dbReference type="InterPro" id="IPR032675">
    <property type="entry name" value="LRR_dom_sf"/>
</dbReference>
<evidence type="ECO:0008006" key="3">
    <source>
        <dbReference type="Google" id="ProtNLM"/>
    </source>
</evidence>
<dbReference type="Gene3D" id="1.20.1280.50">
    <property type="match status" value="1"/>
</dbReference>
<keyword evidence="2" id="KW-1185">Reference proteome</keyword>
<evidence type="ECO:0000313" key="1">
    <source>
        <dbReference type="EMBL" id="OAD80309.1"/>
    </source>
</evidence>
<sequence>MLLSEFPQELISNIPPFLALKDKGSCSLVCKTWRIPFQESMHSDLIICNKYQLQELCKIPKENETPKQDTSHLLRSLTLGKNLFVFDKLLYTLQFKFQNIKYLYIEKYGLPPIYFGVTADWHLWKLLRELNIDLDDERIPAENPYLEIILRLPLLRRLKIARSPTHSKQLTFTLNDLETIHTHLLHLNDLELSSDLLPLSETDLIRLTKVLPAKKMTVFGKYTRSTDHRWLCYFVRKYPNIRTLNFSISHYEPELKRQEGDMVSFFTQIPHPFQHLRTLNIGINDFQRREYLLLWDIIATCQISLKNISIMSCKLNKDSYFSYSSEEFGSLNLDIMKLFWRQFSKTLESFSIDYDYRDVIPIDIMEIVGTTCNLVHLKLDTALVSFKLDLFLGKTPSLKSLDLGKSHVEIDSITFSNPKRHALQSLKIFRSQIVSDVLRYLSFHCRELNVLDLVNTKVFGSISSTTGCNFIDMTYTRFKSLLIQNTEFIIKENEVCNENIDITVITHPVNDMPPKDDNEPSNSPVSIGLPHIKARYHWFYRERSCTMKAFSKSQGSSVGKFFAEFERKKENALKTNFYLDQVNKKKANWKRNCVYGYTKIKCGYVADCHIEAK</sequence>
<evidence type="ECO:0000313" key="2">
    <source>
        <dbReference type="Proteomes" id="UP000077315"/>
    </source>
</evidence>
<dbReference type="Gene3D" id="3.80.10.10">
    <property type="entry name" value="Ribonuclease Inhibitor"/>
    <property type="match status" value="1"/>
</dbReference>
<dbReference type="EMBL" id="KV440971">
    <property type="protein sequence ID" value="OAD80309.1"/>
    <property type="molecule type" value="Genomic_DNA"/>
</dbReference>
<dbReference type="VEuPathDB" id="FungiDB:PHYBLDRAFT_178538"/>
<protein>
    <recommendedName>
        <fullName evidence="3">F-box domain-containing protein</fullName>
    </recommendedName>
</protein>
<dbReference type="AlphaFoldDB" id="A0A167QUS7"/>
<name>A0A167QUS7_PHYB8</name>
<proteinExistence type="predicted"/>
<organism evidence="1 2">
    <name type="scientific">Phycomyces blakesleeanus (strain ATCC 8743b / DSM 1359 / FGSC 10004 / NBRC 33097 / NRRL 1555)</name>
    <dbReference type="NCBI Taxonomy" id="763407"/>
    <lineage>
        <taxon>Eukaryota</taxon>
        <taxon>Fungi</taxon>
        <taxon>Fungi incertae sedis</taxon>
        <taxon>Mucoromycota</taxon>
        <taxon>Mucoromycotina</taxon>
        <taxon>Mucoromycetes</taxon>
        <taxon>Mucorales</taxon>
        <taxon>Phycomycetaceae</taxon>
        <taxon>Phycomyces</taxon>
    </lineage>
</organism>
<dbReference type="InterPro" id="IPR036047">
    <property type="entry name" value="F-box-like_dom_sf"/>
</dbReference>
<dbReference type="OrthoDB" id="8757000at2759"/>
<dbReference type="SUPFAM" id="SSF81383">
    <property type="entry name" value="F-box domain"/>
    <property type="match status" value="1"/>
</dbReference>
<dbReference type="GeneID" id="28998906"/>
<gene>
    <name evidence="1" type="ORF">PHYBLDRAFT_178538</name>
</gene>
<dbReference type="Proteomes" id="UP000077315">
    <property type="component" value="Unassembled WGS sequence"/>
</dbReference>
<dbReference type="InParanoid" id="A0A167QUS7"/>
<dbReference type="SUPFAM" id="SSF52047">
    <property type="entry name" value="RNI-like"/>
    <property type="match status" value="1"/>
</dbReference>
<dbReference type="RefSeq" id="XP_018298349.1">
    <property type="nucleotide sequence ID" value="XM_018438000.1"/>
</dbReference>
<accession>A0A167QUS7</accession>